<evidence type="ECO:0000313" key="2">
    <source>
        <dbReference type="EMBL" id="ASS75858.1"/>
    </source>
</evidence>
<accession>A0A223D2I1</accession>
<feature type="region of interest" description="Disordered" evidence="1">
    <location>
        <begin position="30"/>
        <end position="59"/>
    </location>
</feature>
<evidence type="ECO:0000313" key="3">
    <source>
        <dbReference type="Proteomes" id="UP000214688"/>
    </source>
</evidence>
<keyword evidence="3" id="KW-1185">Reference proteome</keyword>
<proteinExistence type="predicted"/>
<dbReference type="KEGG" id="tab:CIG75_13325"/>
<gene>
    <name evidence="2" type="ORF">CIG75_13325</name>
</gene>
<reference evidence="2 3" key="1">
    <citation type="journal article" date="2015" name="Int. J. Syst. Evol. Microbiol.">
        <title>Tumebacillus algifaecis sp. nov., isolated from decomposing algal scum.</title>
        <authorList>
            <person name="Wu Y.F."/>
            <person name="Zhang B."/>
            <person name="Xing P."/>
            <person name="Wu Q.L."/>
            <person name="Liu S.J."/>
        </authorList>
    </citation>
    <scope>NUCLEOTIDE SEQUENCE [LARGE SCALE GENOMIC DNA]</scope>
    <source>
        <strain evidence="2 3">THMBR28</strain>
    </source>
</reference>
<name>A0A223D2I1_9BACL</name>
<dbReference type="Proteomes" id="UP000214688">
    <property type="component" value="Chromosome"/>
</dbReference>
<protein>
    <submittedName>
        <fullName evidence="2">Uncharacterized protein</fullName>
    </submittedName>
</protein>
<feature type="compositionally biased region" description="Basic and acidic residues" evidence="1">
    <location>
        <begin position="42"/>
        <end position="59"/>
    </location>
</feature>
<dbReference type="EMBL" id="CP022657">
    <property type="protein sequence ID" value="ASS75858.1"/>
    <property type="molecule type" value="Genomic_DNA"/>
</dbReference>
<evidence type="ECO:0000256" key="1">
    <source>
        <dbReference type="SAM" id="MobiDB-lite"/>
    </source>
</evidence>
<sequence>MAHQGIEQLVFRLRCKGSDRCEVTIWQKDRRSMQSHKHSIRKQNESLGELHTHLPTEKP</sequence>
<organism evidence="2 3">
    <name type="scientific">Tumebacillus algifaecis</name>
    <dbReference type="NCBI Taxonomy" id="1214604"/>
    <lineage>
        <taxon>Bacteria</taxon>
        <taxon>Bacillati</taxon>
        <taxon>Bacillota</taxon>
        <taxon>Bacilli</taxon>
        <taxon>Bacillales</taxon>
        <taxon>Alicyclobacillaceae</taxon>
        <taxon>Tumebacillus</taxon>
    </lineage>
</organism>
<dbReference type="AlphaFoldDB" id="A0A223D2I1"/>